<dbReference type="InterPro" id="IPR001015">
    <property type="entry name" value="Ferrochelatase"/>
</dbReference>
<dbReference type="InterPro" id="IPR019772">
    <property type="entry name" value="Ferrochelatase_AS"/>
</dbReference>
<dbReference type="EMBL" id="JACGCM010002611">
    <property type="protein sequence ID" value="KAF6138208.1"/>
    <property type="molecule type" value="Genomic_DNA"/>
</dbReference>
<comment type="catalytic activity">
    <reaction evidence="8 9">
        <text>heme b + 2 H(+) = protoporphyrin IX + Fe(2+)</text>
        <dbReference type="Rhea" id="RHEA:22584"/>
        <dbReference type="ChEBI" id="CHEBI:15378"/>
        <dbReference type="ChEBI" id="CHEBI:29033"/>
        <dbReference type="ChEBI" id="CHEBI:57306"/>
        <dbReference type="ChEBI" id="CHEBI:60344"/>
        <dbReference type="EC" id="4.98.1.1"/>
    </reaction>
</comment>
<keyword evidence="10" id="KW-0472">Membrane</keyword>
<dbReference type="NCBIfam" id="TIGR00109">
    <property type="entry name" value="hemH"/>
    <property type="match status" value="1"/>
</dbReference>
<comment type="subcellular location">
    <subcellularLocation>
        <location evidence="1 9">Plastid</location>
        <location evidence="1 9">Chloroplast</location>
    </subcellularLocation>
</comment>
<reference evidence="11 12" key="1">
    <citation type="journal article" date="2020" name="IScience">
        <title>Genome Sequencing of the Endangered Kingdonia uniflora (Circaeasteraceae, Ranunculales) Reveals Potential Mechanisms of Evolutionary Specialization.</title>
        <authorList>
            <person name="Sun Y."/>
            <person name="Deng T."/>
            <person name="Zhang A."/>
            <person name="Moore M.J."/>
            <person name="Landis J.B."/>
            <person name="Lin N."/>
            <person name="Zhang H."/>
            <person name="Zhang X."/>
            <person name="Huang J."/>
            <person name="Zhang X."/>
            <person name="Sun H."/>
            <person name="Wang H."/>
        </authorList>
    </citation>
    <scope>NUCLEOTIDE SEQUENCE [LARGE SCALE GENOMIC DNA]</scope>
    <source>
        <strain evidence="11">TB1705</strain>
        <tissue evidence="11">Leaf</tissue>
    </source>
</reference>
<evidence type="ECO:0000256" key="8">
    <source>
        <dbReference type="ARBA" id="ARBA00049380"/>
    </source>
</evidence>
<dbReference type="SUPFAM" id="SSF53800">
    <property type="entry name" value="Chelatase"/>
    <property type="match status" value="1"/>
</dbReference>
<evidence type="ECO:0000256" key="6">
    <source>
        <dbReference type="ARBA" id="ARBA00023239"/>
    </source>
</evidence>
<comment type="function">
    <text evidence="9">Catalyzes the ferrous insertion into protoporphyrin IX.</text>
</comment>
<dbReference type="InterPro" id="IPR033659">
    <property type="entry name" value="Ferrochelatase_N"/>
</dbReference>
<comment type="caution">
    <text evidence="11">The sequence shown here is derived from an EMBL/GenBank/DDBJ whole genome shotgun (WGS) entry which is preliminary data.</text>
</comment>
<dbReference type="CDD" id="cd03411">
    <property type="entry name" value="Ferrochelatase_N"/>
    <property type="match status" value="1"/>
</dbReference>
<evidence type="ECO:0000256" key="5">
    <source>
        <dbReference type="ARBA" id="ARBA00023133"/>
    </source>
</evidence>
<keyword evidence="9" id="KW-0150">Chloroplast</keyword>
<dbReference type="Proteomes" id="UP000541444">
    <property type="component" value="Unassembled WGS sequence"/>
</dbReference>
<organism evidence="11 12">
    <name type="scientific">Kingdonia uniflora</name>
    <dbReference type="NCBI Taxonomy" id="39325"/>
    <lineage>
        <taxon>Eukaryota</taxon>
        <taxon>Viridiplantae</taxon>
        <taxon>Streptophyta</taxon>
        <taxon>Embryophyta</taxon>
        <taxon>Tracheophyta</taxon>
        <taxon>Spermatophyta</taxon>
        <taxon>Magnoliopsida</taxon>
        <taxon>Ranunculales</taxon>
        <taxon>Circaeasteraceae</taxon>
        <taxon>Kingdonia</taxon>
    </lineage>
</organism>
<gene>
    <name evidence="11" type="ORF">GIB67_011048</name>
</gene>
<keyword evidence="5 9" id="KW-0350">Heme biosynthesis</keyword>
<name>A0A7J7L6N1_9MAGN</name>
<dbReference type="FunFam" id="3.40.50.1400:FF:000006">
    <property type="entry name" value="Ferrochelatase"/>
    <property type="match status" value="1"/>
</dbReference>
<protein>
    <recommendedName>
        <fullName evidence="9">Ferrochelatase</fullName>
        <ecNumber evidence="9">4.98.1.1</ecNumber>
    </recommendedName>
</protein>
<evidence type="ECO:0000256" key="3">
    <source>
        <dbReference type="ARBA" id="ARBA00007718"/>
    </source>
</evidence>
<dbReference type="Gene3D" id="3.40.50.1400">
    <property type="match status" value="2"/>
</dbReference>
<evidence type="ECO:0000313" key="12">
    <source>
        <dbReference type="Proteomes" id="UP000541444"/>
    </source>
</evidence>
<evidence type="ECO:0000256" key="2">
    <source>
        <dbReference type="ARBA" id="ARBA00004943"/>
    </source>
</evidence>
<feature type="transmembrane region" description="Helical" evidence="10">
    <location>
        <begin position="464"/>
        <end position="484"/>
    </location>
</feature>
<dbReference type="Pfam" id="PF00762">
    <property type="entry name" value="Ferrochelatase"/>
    <property type="match status" value="1"/>
</dbReference>
<accession>A0A7J7L6N1</accession>
<dbReference type="AlphaFoldDB" id="A0A7J7L6N1"/>
<keyword evidence="4 9" id="KW-0408">Iron</keyword>
<evidence type="ECO:0000256" key="7">
    <source>
        <dbReference type="ARBA" id="ARBA00023244"/>
    </source>
</evidence>
<dbReference type="GO" id="GO:0009507">
    <property type="term" value="C:chloroplast"/>
    <property type="evidence" value="ECO:0007669"/>
    <property type="project" value="UniProtKB-SubCell"/>
</dbReference>
<dbReference type="GO" id="GO:0005739">
    <property type="term" value="C:mitochondrion"/>
    <property type="evidence" value="ECO:0007669"/>
    <property type="project" value="TreeGrafter"/>
</dbReference>
<keyword evidence="10" id="KW-1133">Transmembrane helix</keyword>
<evidence type="ECO:0000256" key="4">
    <source>
        <dbReference type="ARBA" id="ARBA00023004"/>
    </source>
</evidence>
<dbReference type="EC" id="4.98.1.1" evidence="9"/>
<keyword evidence="9" id="KW-0934">Plastid</keyword>
<dbReference type="PANTHER" id="PTHR11108:SF4">
    <property type="entry name" value="FERROCHELATASE-1, CHLOROPLASTIC_MITOCHONDRIAL"/>
    <property type="match status" value="1"/>
</dbReference>
<dbReference type="OrthoDB" id="1323at2759"/>
<dbReference type="GO" id="GO:0006783">
    <property type="term" value="P:heme biosynthetic process"/>
    <property type="evidence" value="ECO:0007669"/>
    <property type="project" value="UniProtKB-UniRule"/>
</dbReference>
<dbReference type="UniPathway" id="UPA00252">
    <property type="reaction ID" value="UER00325"/>
</dbReference>
<evidence type="ECO:0000256" key="10">
    <source>
        <dbReference type="SAM" id="Phobius"/>
    </source>
</evidence>
<dbReference type="PROSITE" id="PS00534">
    <property type="entry name" value="FERROCHELATASE"/>
    <property type="match status" value="1"/>
</dbReference>
<dbReference type="PANTHER" id="PTHR11108">
    <property type="entry name" value="FERROCHELATASE"/>
    <property type="match status" value="1"/>
</dbReference>
<evidence type="ECO:0000256" key="1">
    <source>
        <dbReference type="ARBA" id="ARBA00004229"/>
    </source>
</evidence>
<keyword evidence="12" id="KW-1185">Reference proteome</keyword>
<keyword evidence="6 9" id="KW-0456">Lyase</keyword>
<dbReference type="GO" id="GO:0004325">
    <property type="term" value="F:ferrochelatase activity"/>
    <property type="evidence" value="ECO:0007669"/>
    <property type="project" value="UniProtKB-UniRule"/>
</dbReference>
<comment type="similarity">
    <text evidence="3 9">Belongs to the ferrochelatase family.</text>
</comment>
<evidence type="ECO:0000256" key="9">
    <source>
        <dbReference type="RuleBase" id="RU000607"/>
    </source>
</evidence>
<evidence type="ECO:0000313" key="11">
    <source>
        <dbReference type="EMBL" id="KAF6138208.1"/>
    </source>
</evidence>
<dbReference type="InterPro" id="IPR033644">
    <property type="entry name" value="Ferrochelatase_C"/>
</dbReference>
<dbReference type="CDD" id="cd00419">
    <property type="entry name" value="Ferrochelatase_C"/>
    <property type="match status" value="1"/>
</dbReference>
<proteinExistence type="inferred from homology"/>
<keyword evidence="10" id="KW-0812">Transmembrane</keyword>
<keyword evidence="7 9" id="KW-0627">Porphyrin biosynthesis</keyword>
<comment type="pathway">
    <text evidence="2 9">Porphyrin-containing compound metabolism; protoheme biosynthesis; protoheme from protoporphyrin-IX: step 1/1.</text>
</comment>
<sequence>MDAMLSSKVLPNPNVSHYRIPNLNRNSALSCSQTKSTVSVRCRSIEISQNKHEVFKVPTPDLTYRKTSSRGGSYICQSLQKRNSVGQTFCSVGVCSFGETAVENASHVAEEKIGVLLLNLGGPDTLNDVQPFLFNLFADPDIIRLPRMLKFLQRPLAQLISVLRAPKSKEGYASIGGGSPLRKITDEQANALKMALEAKKMPVNVYVGMRYWHPYTEEAVHQIKKDGITKLVVLPLYPQYSISTSGSSIRVLHSMFRNDSYLSRVPISIIKSWYQRQGYVKSMASLIEEELHSFTNPEEVMIFFSAHGVPVSYIEDAGDPYRDQMEDCIKLIMQELKARGVNNDHTLAYQSRVGPVQWLKPYTDEVLVELGKKGVKSLVAVPVRKEAEVSFVSEHIETLEEIDMEYRELALESGIENWGRVPALGCTSSFITDLADAVIEALPSATAITTNVNSEQVEEADSNLFKYVIKLVFGSVFAFLILLFPKLFRASKN</sequence>
<dbReference type="HAMAP" id="MF_00323">
    <property type="entry name" value="Ferrochelatase"/>
    <property type="match status" value="1"/>
</dbReference>